<comment type="caution">
    <text evidence="2">The sequence shown here is derived from an EMBL/GenBank/DDBJ whole genome shotgun (WGS) entry which is preliminary data.</text>
</comment>
<dbReference type="Proteomes" id="UP000485058">
    <property type="component" value="Unassembled WGS sequence"/>
</dbReference>
<dbReference type="EMBL" id="BLLF01001226">
    <property type="protein sequence ID" value="GFH17946.1"/>
    <property type="molecule type" value="Genomic_DNA"/>
</dbReference>
<sequence length="134" mass="14210">MGGTGASPEGNRPFLDVLDIDTGTSTRLWQSSAPHYEQPGSIFNDTDDAPSHSAAPSLQPSPVSPSAFAAAALAAAKLHQQHDGSQPVALEGLQLTFTRESAQEPPQTFIKTFTQGGAQVQERRVTDFPHPYPA</sequence>
<proteinExistence type="predicted"/>
<evidence type="ECO:0000313" key="2">
    <source>
        <dbReference type="EMBL" id="GFH17946.1"/>
    </source>
</evidence>
<dbReference type="AlphaFoldDB" id="A0A699ZFT7"/>
<organism evidence="2 3">
    <name type="scientific">Haematococcus lacustris</name>
    <name type="common">Green alga</name>
    <name type="synonym">Haematococcus pluvialis</name>
    <dbReference type="NCBI Taxonomy" id="44745"/>
    <lineage>
        <taxon>Eukaryota</taxon>
        <taxon>Viridiplantae</taxon>
        <taxon>Chlorophyta</taxon>
        <taxon>core chlorophytes</taxon>
        <taxon>Chlorophyceae</taxon>
        <taxon>CS clade</taxon>
        <taxon>Chlamydomonadales</taxon>
        <taxon>Haematococcaceae</taxon>
        <taxon>Haematococcus</taxon>
    </lineage>
</organism>
<feature type="region of interest" description="Disordered" evidence="1">
    <location>
        <begin position="115"/>
        <end position="134"/>
    </location>
</feature>
<keyword evidence="3" id="KW-1185">Reference proteome</keyword>
<name>A0A699ZFT7_HAELA</name>
<evidence type="ECO:0000313" key="3">
    <source>
        <dbReference type="Proteomes" id="UP000485058"/>
    </source>
</evidence>
<gene>
    <name evidence="2" type="ORF">HaLaN_14671</name>
</gene>
<protein>
    <submittedName>
        <fullName evidence="2">Peptidase_S9 domain-containing protein</fullName>
    </submittedName>
</protein>
<feature type="region of interest" description="Disordered" evidence="1">
    <location>
        <begin position="26"/>
        <end position="64"/>
    </location>
</feature>
<reference evidence="2 3" key="1">
    <citation type="submission" date="2020-02" db="EMBL/GenBank/DDBJ databases">
        <title>Draft genome sequence of Haematococcus lacustris strain NIES-144.</title>
        <authorList>
            <person name="Morimoto D."/>
            <person name="Nakagawa S."/>
            <person name="Yoshida T."/>
            <person name="Sawayama S."/>
        </authorList>
    </citation>
    <scope>NUCLEOTIDE SEQUENCE [LARGE SCALE GENOMIC DNA]</scope>
    <source>
        <strain evidence="2 3">NIES-144</strain>
    </source>
</reference>
<evidence type="ECO:0000256" key="1">
    <source>
        <dbReference type="SAM" id="MobiDB-lite"/>
    </source>
</evidence>
<accession>A0A699ZFT7</accession>